<protein>
    <submittedName>
        <fullName evidence="2">Uncharacterized protein</fullName>
    </submittedName>
</protein>
<evidence type="ECO:0000256" key="1">
    <source>
        <dbReference type="SAM" id="MobiDB-lite"/>
    </source>
</evidence>
<feature type="compositionally biased region" description="Basic and acidic residues" evidence="1">
    <location>
        <begin position="218"/>
        <end position="230"/>
    </location>
</feature>
<accession>A0A423X8G6</accession>
<evidence type="ECO:0000313" key="2">
    <source>
        <dbReference type="EMBL" id="ROW12255.1"/>
    </source>
</evidence>
<comment type="caution">
    <text evidence="2">The sequence shown here is derived from an EMBL/GenBank/DDBJ whole genome shotgun (WGS) entry which is preliminary data.</text>
</comment>
<evidence type="ECO:0000313" key="3">
    <source>
        <dbReference type="Proteomes" id="UP000283895"/>
    </source>
</evidence>
<name>A0A423X8G6_9PEZI</name>
<dbReference type="EMBL" id="LKEA01000001">
    <property type="protein sequence ID" value="ROW12255.1"/>
    <property type="molecule type" value="Genomic_DNA"/>
</dbReference>
<sequence>MAQPTVKAGPDEGRPELSPASVPHSRFIPRTGTQRHCDHLEGVKPIRTDHNERKIEREHVARFLKERVSSPDAHGYWEVYGQSSDETWVTLIRFKTFELLIQPPPGQTITLGNLDLAIILETCLEDTGDGPFVRKLSSTATCWPRGFARFRWMLRGTMSIKQRIQEVPLLRSQVSQGEDRQSLLQRASACLKKRLSTSSSYTTRSRQSTDVDGLPTIFREDETKVDRNSTEGEPAMPVKVTEGGVSLGDM</sequence>
<reference evidence="2 3" key="1">
    <citation type="submission" date="2015-09" db="EMBL/GenBank/DDBJ databases">
        <title>Host preference determinants of Valsa canker pathogens revealed by comparative genomics.</title>
        <authorList>
            <person name="Yin Z."/>
            <person name="Huang L."/>
        </authorList>
    </citation>
    <scope>NUCLEOTIDE SEQUENCE [LARGE SCALE GENOMIC DNA]</scope>
    <source>
        <strain evidence="2 3">03-1</strain>
    </source>
</reference>
<gene>
    <name evidence="2" type="ORF">VMCG_00163</name>
</gene>
<dbReference type="OrthoDB" id="5242126at2759"/>
<feature type="region of interest" description="Disordered" evidence="1">
    <location>
        <begin position="1"/>
        <end position="33"/>
    </location>
</feature>
<dbReference type="AlphaFoldDB" id="A0A423X8G6"/>
<dbReference type="Proteomes" id="UP000283895">
    <property type="component" value="Unassembled WGS sequence"/>
</dbReference>
<proteinExistence type="predicted"/>
<feature type="region of interest" description="Disordered" evidence="1">
    <location>
        <begin position="201"/>
        <end position="250"/>
    </location>
</feature>
<keyword evidence="3" id="KW-1185">Reference proteome</keyword>
<organism evidence="2 3">
    <name type="scientific">Cytospora schulzeri</name>
    <dbReference type="NCBI Taxonomy" id="448051"/>
    <lineage>
        <taxon>Eukaryota</taxon>
        <taxon>Fungi</taxon>
        <taxon>Dikarya</taxon>
        <taxon>Ascomycota</taxon>
        <taxon>Pezizomycotina</taxon>
        <taxon>Sordariomycetes</taxon>
        <taxon>Sordariomycetidae</taxon>
        <taxon>Diaporthales</taxon>
        <taxon>Cytosporaceae</taxon>
        <taxon>Cytospora</taxon>
    </lineage>
</organism>